<feature type="transmembrane region" description="Helical" evidence="1">
    <location>
        <begin position="352"/>
        <end position="371"/>
    </location>
</feature>
<feature type="transmembrane region" description="Helical" evidence="1">
    <location>
        <begin position="195"/>
        <end position="214"/>
    </location>
</feature>
<accession>A0ABV9FKZ6</accession>
<keyword evidence="3" id="KW-1185">Reference proteome</keyword>
<keyword evidence="1" id="KW-0812">Transmembrane</keyword>
<keyword evidence="1" id="KW-0472">Membrane</keyword>
<keyword evidence="1" id="KW-1133">Transmembrane helix</keyword>
<feature type="transmembrane region" description="Helical" evidence="1">
    <location>
        <begin position="161"/>
        <end position="183"/>
    </location>
</feature>
<organism evidence="2 3">
    <name type="scientific">Cohnella hongkongensis</name>
    <dbReference type="NCBI Taxonomy" id="178337"/>
    <lineage>
        <taxon>Bacteria</taxon>
        <taxon>Bacillati</taxon>
        <taxon>Bacillota</taxon>
        <taxon>Bacilli</taxon>
        <taxon>Bacillales</taxon>
        <taxon>Paenibacillaceae</taxon>
        <taxon>Cohnella</taxon>
    </lineage>
</organism>
<feature type="transmembrane region" description="Helical" evidence="1">
    <location>
        <begin position="136"/>
        <end position="155"/>
    </location>
</feature>
<sequence length="531" mass="57683">MLRMQRLLLAIAVSSFVNRLVYYIRRLPLIGPKVPESLYAGLSWKRGAAVAGLLLGIVWSAAVQLAYVGLFVYWPVKASGVETLPAFLSVLLVLSFLVGPIVNARVMETKRSKFVAVKLLRLPPATYMRSTLAYRYTVFFMAFVPALVLFVPLAGGSPLDGALIALALVGWRVVAEFVHLLVFQKTGIVLIKQNLFVWLSLLAGVALAYGPLLLDDAPRFGIVLTAYPFVLALALLGAGAAVLLARYPDYAEAVDAAVKRDDPLLNLGQVMSDARKADVVVKAGDYKSADIEEAPQSAIGERLRGYARLNALFFQRHRRFIRKPLVNRLIGICGAAAAAALLAASVGAPEGWTLSTLLPFLPFGLYSLAIGERFCRAIFYNCDLPLLRYAFYREAAVRHFAIRLKRLGGMNLLLGTALGAALTAVAAAAGWPLDAGLLLPMWIAVLALCWLFSVHHLLLYYLLQPYTPEMNAKNPLFFTLNIAVSALCWITLVAKPGPVEIAAGTAVLAAVYSAAALLLVRRYGPNAFRLK</sequence>
<name>A0ABV9FKZ6_9BACL</name>
<feature type="transmembrane region" description="Helical" evidence="1">
    <location>
        <begin position="439"/>
        <end position="463"/>
    </location>
</feature>
<proteinExistence type="predicted"/>
<evidence type="ECO:0008006" key="4">
    <source>
        <dbReference type="Google" id="ProtNLM"/>
    </source>
</evidence>
<evidence type="ECO:0000256" key="1">
    <source>
        <dbReference type="SAM" id="Phobius"/>
    </source>
</evidence>
<comment type="caution">
    <text evidence="2">The sequence shown here is derived from an EMBL/GenBank/DDBJ whole genome shotgun (WGS) entry which is preliminary data.</text>
</comment>
<feature type="transmembrane region" description="Helical" evidence="1">
    <location>
        <begin position="501"/>
        <end position="520"/>
    </location>
</feature>
<dbReference type="Proteomes" id="UP001596028">
    <property type="component" value="Unassembled WGS sequence"/>
</dbReference>
<dbReference type="RefSeq" id="WP_378100340.1">
    <property type="nucleotide sequence ID" value="NZ_JBHSEP010000020.1"/>
</dbReference>
<reference evidence="3" key="1">
    <citation type="journal article" date="2019" name="Int. J. Syst. Evol. Microbiol.">
        <title>The Global Catalogue of Microorganisms (GCM) 10K type strain sequencing project: providing services to taxonomists for standard genome sequencing and annotation.</title>
        <authorList>
            <consortium name="The Broad Institute Genomics Platform"/>
            <consortium name="The Broad Institute Genome Sequencing Center for Infectious Disease"/>
            <person name="Wu L."/>
            <person name="Ma J."/>
        </authorList>
    </citation>
    <scope>NUCLEOTIDE SEQUENCE [LARGE SCALE GENOMIC DNA]</scope>
    <source>
        <strain evidence="3">CCUG 49571</strain>
    </source>
</reference>
<gene>
    <name evidence="2" type="ORF">ACFO3S_21650</name>
</gene>
<protein>
    <recommendedName>
        <fullName evidence="4">ABC transporter permease</fullName>
    </recommendedName>
</protein>
<feature type="transmembrane region" description="Helical" evidence="1">
    <location>
        <begin position="412"/>
        <end position="433"/>
    </location>
</feature>
<feature type="transmembrane region" description="Helical" evidence="1">
    <location>
        <begin position="48"/>
        <end position="74"/>
    </location>
</feature>
<feature type="transmembrane region" description="Helical" evidence="1">
    <location>
        <begin position="475"/>
        <end position="495"/>
    </location>
</feature>
<evidence type="ECO:0000313" key="2">
    <source>
        <dbReference type="EMBL" id="MFC4600864.1"/>
    </source>
</evidence>
<dbReference type="EMBL" id="JBHSEP010000020">
    <property type="protein sequence ID" value="MFC4600864.1"/>
    <property type="molecule type" value="Genomic_DNA"/>
</dbReference>
<feature type="transmembrane region" description="Helical" evidence="1">
    <location>
        <begin position="220"/>
        <end position="244"/>
    </location>
</feature>
<evidence type="ECO:0000313" key="3">
    <source>
        <dbReference type="Proteomes" id="UP001596028"/>
    </source>
</evidence>
<feature type="transmembrane region" description="Helical" evidence="1">
    <location>
        <begin position="86"/>
        <end position="104"/>
    </location>
</feature>
<feature type="transmembrane region" description="Helical" evidence="1">
    <location>
        <begin position="325"/>
        <end position="346"/>
    </location>
</feature>